<evidence type="ECO:0008006" key="10">
    <source>
        <dbReference type="Google" id="ProtNLM"/>
    </source>
</evidence>
<dbReference type="HOGENOM" id="CLU_3069708_0_0_1"/>
<comment type="similarity">
    <text evidence="2">Belongs to the cytochrome P450 family.</text>
</comment>
<protein>
    <recommendedName>
        <fullName evidence="10">Cytochrome P450</fullName>
    </recommendedName>
</protein>
<dbReference type="EMBL" id="KN832030">
    <property type="protein sequence ID" value="KIN97353.1"/>
    <property type="molecule type" value="Genomic_DNA"/>
</dbReference>
<organism evidence="8 9">
    <name type="scientific">Pisolithus tinctorius Marx 270</name>
    <dbReference type="NCBI Taxonomy" id="870435"/>
    <lineage>
        <taxon>Eukaryota</taxon>
        <taxon>Fungi</taxon>
        <taxon>Dikarya</taxon>
        <taxon>Basidiomycota</taxon>
        <taxon>Agaricomycotina</taxon>
        <taxon>Agaricomycetes</taxon>
        <taxon>Agaricomycetidae</taxon>
        <taxon>Boletales</taxon>
        <taxon>Sclerodermatineae</taxon>
        <taxon>Pisolithaceae</taxon>
        <taxon>Pisolithus</taxon>
    </lineage>
</organism>
<evidence type="ECO:0000256" key="7">
    <source>
        <dbReference type="ARBA" id="ARBA00023033"/>
    </source>
</evidence>
<evidence type="ECO:0000256" key="4">
    <source>
        <dbReference type="ARBA" id="ARBA00022723"/>
    </source>
</evidence>
<keyword evidence="9" id="KW-1185">Reference proteome</keyword>
<keyword evidence="6" id="KW-0408">Iron</keyword>
<evidence type="ECO:0000256" key="5">
    <source>
        <dbReference type="ARBA" id="ARBA00023002"/>
    </source>
</evidence>
<dbReference type="AlphaFoldDB" id="A0A0C3NPZ9"/>
<name>A0A0C3NPZ9_PISTI</name>
<dbReference type="GO" id="GO:0020037">
    <property type="term" value="F:heme binding"/>
    <property type="evidence" value="ECO:0007669"/>
    <property type="project" value="InterPro"/>
</dbReference>
<comment type="cofactor">
    <cofactor evidence="1">
        <name>heme</name>
        <dbReference type="ChEBI" id="CHEBI:30413"/>
    </cofactor>
</comment>
<keyword evidence="4" id="KW-0479">Metal-binding</keyword>
<evidence type="ECO:0000256" key="6">
    <source>
        <dbReference type="ARBA" id="ARBA00023004"/>
    </source>
</evidence>
<dbReference type="Gene3D" id="1.10.630.10">
    <property type="entry name" value="Cytochrome P450"/>
    <property type="match status" value="1"/>
</dbReference>
<dbReference type="GO" id="GO:0016705">
    <property type="term" value="F:oxidoreductase activity, acting on paired donors, with incorporation or reduction of molecular oxygen"/>
    <property type="evidence" value="ECO:0007669"/>
    <property type="project" value="InterPro"/>
</dbReference>
<dbReference type="Pfam" id="PF00067">
    <property type="entry name" value="p450"/>
    <property type="match status" value="1"/>
</dbReference>
<sequence length="53" mass="5948">MVLHPDVQQEAQEEIDSVVGAGCLPHSGDRPNLPFLEAVVLETTWRSFRLLFV</sequence>
<dbReference type="GO" id="GO:0005506">
    <property type="term" value="F:iron ion binding"/>
    <property type="evidence" value="ECO:0007669"/>
    <property type="project" value="InterPro"/>
</dbReference>
<dbReference type="InterPro" id="IPR036396">
    <property type="entry name" value="Cyt_P450_sf"/>
</dbReference>
<evidence type="ECO:0000256" key="1">
    <source>
        <dbReference type="ARBA" id="ARBA00001971"/>
    </source>
</evidence>
<dbReference type="SUPFAM" id="SSF48264">
    <property type="entry name" value="Cytochrome P450"/>
    <property type="match status" value="1"/>
</dbReference>
<dbReference type="Proteomes" id="UP000054217">
    <property type="component" value="Unassembled WGS sequence"/>
</dbReference>
<dbReference type="InParanoid" id="A0A0C3NPZ9"/>
<accession>A0A0C3NPZ9</accession>
<gene>
    <name evidence="8" type="ORF">M404DRAFT_1006130</name>
</gene>
<proteinExistence type="inferred from homology"/>
<dbReference type="PANTHER" id="PTHR46300:SF7">
    <property type="entry name" value="P450, PUTATIVE (EUROFUNG)-RELATED"/>
    <property type="match status" value="1"/>
</dbReference>
<keyword evidence="3" id="KW-0349">Heme</keyword>
<keyword evidence="7" id="KW-0503">Monooxygenase</keyword>
<dbReference type="OrthoDB" id="2789670at2759"/>
<dbReference type="PANTHER" id="PTHR46300">
    <property type="entry name" value="P450, PUTATIVE (EUROFUNG)-RELATED-RELATED"/>
    <property type="match status" value="1"/>
</dbReference>
<evidence type="ECO:0000313" key="8">
    <source>
        <dbReference type="EMBL" id="KIN97353.1"/>
    </source>
</evidence>
<evidence type="ECO:0000313" key="9">
    <source>
        <dbReference type="Proteomes" id="UP000054217"/>
    </source>
</evidence>
<keyword evidence="5" id="KW-0560">Oxidoreductase</keyword>
<reference evidence="9" key="2">
    <citation type="submission" date="2015-01" db="EMBL/GenBank/DDBJ databases">
        <title>Evolutionary Origins and Diversification of the Mycorrhizal Mutualists.</title>
        <authorList>
            <consortium name="DOE Joint Genome Institute"/>
            <consortium name="Mycorrhizal Genomics Consortium"/>
            <person name="Kohler A."/>
            <person name="Kuo A."/>
            <person name="Nagy L.G."/>
            <person name="Floudas D."/>
            <person name="Copeland A."/>
            <person name="Barry K.W."/>
            <person name="Cichocki N."/>
            <person name="Veneault-Fourrey C."/>
            <person name="LaButti K."/>
            <person name="Lindquist E.A."/>
            <person name="Lipzen A."/>
            <person name="Lundell T."/>
            <person name="Morin E."/>
            <person name="Murat C."/>
            <person name="Riley R."/>
            <person name="Ohm R."/>
            <person name="Sun H."/>
            <person name="Tunlid A."/>
            <person name="Henrissat B."/>
            <person name="Grigoriev I.V."/>
            <person name="Hibbett D.S."/>
            <person name="Martin F."/>
        </authorList>
    </citation>
    <scope>NUCLEOTIDE SEQUENCE [LARGE SCALE GENOMIC DNA]</scope>
    <source>
        <strain evidence="9">Marx 270</strain>
    </source>
</reference>
<dbReference type="InterPro" id="IPR001128">
    <property type="entry name" value="Cyt_P450"/>
</dbReference>
<evidence type="ECO:0000256" key="2">
    <source>
        <dbReference type="ARBA" id="ARBA00010617"/>
    </source>
</evidence>
<reference evidence="8 9" key="1">
    <citation type="submission" date="2014-04" db="EMBL/GenBank/DDBJ databases">
        <authorList>
            <consortium name="DOE Joint Genome Institute"/>
            <person name="Kuo A."/>
            <person name="Kohler A."/>
            <person name="Costa M.D."/>
            <person name="Nagy L.G."/>
            <person name="Floudas D."/>
            <person name="Copeland A."/>
            <person name="Barry K.W."/>
            <person name="Cichocki N."/>
            <person name="Veneault-Fourrey C."/>
            <person name="LaButti K."/>
            <person name="Lindquist E.A."/>
            <person name="Lipzen A."/>
            <person name="Lundell T."/>
            <person name="Morin E."/>
            <person name="Murat C."/>
            <person name="Sun H."/>
            <person name="Tunlid A."/>
            <person name="Henrissat B."/>
            <person name="Grigoriev I.V."/>
            <person name="Hibbett D.S."/>
            <person name="Martin F."/>
            <person name="Nordberg H.P."/>
            <person name="Cantor M.N."/>
            <person name="Hua S.X."/>
        </authorList>
    </citation>
    <scope>NUCLEOTIDE SEQUENCE [LARGE SCALE GENOMIC DNA]</scope>
    <source>
        <strain evidence="8 9">Marx 270</strain>
    </source>
</reference>
<evidence type="ECO:0000256" key="3">
    <source>
        <dbReference type="ARBA" id="ARBA00022617"/>
    </source>
</evidence>
<dbReference type="GO" id="GO:0004497">
    <property type="term" value="F:monooxygenase activity"/>
    <property type="evidence" value="ECO:0007669"/>
    <property type="project" value="UniProtKB-KW"/>
</dbReference>
<dbReference type="InterPro" id="IPR050364">
    <property type="entry name" value="Cytochrome_P450_fung"/>
</dbReference>